<dbReference type="PANTHER" id="PTHR11638:SF18">
    <property type="entry name" value="HEAT SHOCK PROTEIN 104"/>
    <property type="match status" value="1"/>
</dbReference>
<dbReference type="InterPro" id="IPR003593">
    <property type="entry name" value="AAA+_ATPase"/>
</dbReference>
<dbReference type="GO" id="GO:0005524">
    <property type="term" value="F:ATP binding"/>
    <property type="evidence" value="ECO:0007669"/>
    <property type="project" value="UniProtKB-KW"/>
</dbReference>
<dbReference type="InterPro" id="IPR001270">
    <property type="entry name" value="ClpA/B"/>
</dbReference>
<dbReference type="PRINTS" id="PR00300">
    <property type="entry name" value="CLPPROTEASEA"/>
</dbReference>
<dbReference type="EMBL" id="JAMQPM010000003">
    <property type="protein sequence ID" value="MCW7526611.1"/>
    <property type="molecule type" value="Genomic_DNA"/>
</dbReference>
<keyword evidence="2" id="KW-0067">ATP-binding</keyword>
<dbReference type="InterPro" id="IPR003959">
    <property type="entry name" value="ATPase_AAA_core"/>
</dbReference>
<evidence type="ECO:0000313" key="5">
    <source>
        <dbReference type="EMBL" id="MCW7530545.1"/>
    </source>
</evidence>
<sequence length="368" mass="42786">MKSITIFYGPKKKFLEIIPKENINNLTEIVHKEDAEKRNFNLRSGDQEAVTYPKPVIENLVAFTDEYSGVNDHVILNFVNFLNNFEVTNLFLQNPPNIIHKELEKVHPKILKSRNFKYAPLSIAKLKEISNNYDDHVIGQLQTKSNLIHALYPMTRNQKHPPVTLLFYGPTGVGKTETAKFISKILGENLFRKQLSMFQNNEFSNYLFGGKFNQPSFSRDLLERESNVILLDEFDKANPIFHSAFYQIFDEGIYVDSNYHVDVENAIIICTCNYSSEKEIKKFLGEPIFYRFDGVIEFTKLSIDSLSKIITKEIQNQYSNLLEKEKKIITLEEILAKFLPNASKFDNARQIRKIVKDYLSKILFQKMN</sequence>
<keyword evidence="7" id="KW-1185">Reference proteome</keyword>
<evidence type="ECO:0000313" key="4">
    <source>
        <dbReference type="EMBL" id="MCW7526611.1"/>
    </source>
</evidence>
<dbReference type="InterPro" id="IPR027417">
    <property type="entry name" value="P-loop_NTPase"/>
</dbReference>
<dbReference type="Pfam" id="PF07724">
    <property type="entry name" value="AAA_2"/>
    <property type="match status" value="1"/>
</dbReference>
<protein>
    <submittedName>
        <fullName evidence="5">AAA family ATPase</fullName>
    </submittedName>
</protein>
<dbReference type="GO" id="GO:0005737">
    <property type="term" value="C:cytoplasm"/>
    <property type="evidence" value="ECO:0007669"/>
    <property type="project" value="TreeGrafter"/>
</dbReference>
<dbReference type="RefSeq" id="WP_265351913.1">
    <property type="nucleotide sequence ID" value="NZ_JAMQPL010000003.1"/>
</dbReference>
<organism evidence="5 6">
    <name type="scientific">Leptospira soteropolitanensis</name>
    <dbReference type="NCBI Taxonomy" id="2950025"/>
    <lineage>
        <taxon>Bacteria</taxon>
        <taxon>Pseudomonadati</taxon>
        <taxon>Spirochaetota</taxon>
        <taxon>Spirochaetia</taxon>
        <taxon>Leptospirales</taxon>
        <taxon>Leptospiraceae</taxon>
        <taxon>Leptospira</taxon>
    </lineage>
</organism>
<dbReference type="InterPro" id="IPR050130">
    <property type="entry name" value="ClpA_ClpB"/>
</dbReference>
<accession>A0AAW5VN25</accession>
<evidence type="ECO:0000259" key="3">
    <source>
        <dbReference type="SMART" id="SM00382"/>
    </source>
</evidence>
<keyword evidence="1" id="KW-0547">Nucleotide-binding</keyword>
<dbReference type="PANTHER" id="PTHR11638">
    <property type="entry name" value="ATP-DEPENDENT CLP PROTEASE"/>
    <property type="match status" value="1"/>
</dbReference>
<dbReference type="EMBL" id="JAMQPL010000003">
    <property type="protein sequence ID" value="MCW7530545.1"/>
    <property type="molecule type" value="Genomic_DNA"/>
</dbReference>
<dbReference type="Proteomes" id="UP001208912">
    <property type="component" value="Unassembled WGS sequence"/>
</dbReference>
<dbReference type="Gene3D" id="3.40.50.300">
    <property type="entry name" value="P-loop containing nucleotide triphosphate hydrolases"/>
    <property type="match status" value="1"/>
</dbReference>
<gene>
    <name evidence="4" type="ORF">ND861_09665</name>
    <name evidence="5" type="ORF">ND862_10000</name>
</gene>
<dbReference type="GO" id="GO:0034605">
    <property type="term" value="P:cellular response to heat"/>
    <property type="evidence" value="ECO:0007669"/>
    <property type="project" value="TreeGrafter"/>
</dbReference>
<proteinExistence type="predicted"/>
<dbReference type="GO" id="GO:0016887">
    <property type="term" value="F:ATP hydrolysis activity"/>
    <property type="evidence" value="ECO:0007669"/>
    <property type="project" value="InterPro"/>
</dbReference>
<comment type="caution">
    <text evidence="5">The sequence shown here is derived from an EMBL/GenBank/DDBJ whole genome shotgun (WGS) entry which is preliminary data.</text>
</comment>
<dbReference type="AlphaFoldDB" id="A0AAW5VN25"/>
<feature type="domain" description="AAA+ ATPase" evidence="3">
    <location>
        <begin position="161"/>
        <end position="302"/>
    </location>
</feature>
<evidence type="ECO:0000256" key="1">
    <source>
        <dbReference type="ARBA" id="ARBA00022741"/>
    </source>
</evidence>
<reference evidence="5 7" key="1">
    <citation type="submission" date="2022-06" db="EMBL/GenBank/DDBJ databases">
        <title>Leptospira isolates from biofilms formed at urban environments.</title>
        <authorList>
            <person name="Ribeiro P.S."/>
            <person name="Sousa T."/>
            <person name="Carvalho N."/>
            <person name="Aburjaile F."/>
            <person name="Neves F."/>
            <person name="Oliveira D."/>
            <person name="Blanco L."/>
            <person name="Lima J."/>
            <person name="Costa F."/>
            <person name="Brenig B."/>
            <person name="Soares S."/>
            <person name="Ramos R."/>
            <person name="Goes-Neto A."/>
            <person name="Matiuzzi M."/>
            <person name="Azevedo V."/>
            <person name="Ristow P."/>
        </authorList>
    </citation>
    <scope>NUCLEOTIDE SEQUENCE</scope>
    <source>
        <strain evidence="4 7">VSF19</strain>
        <strain evidence="5">VSF20</strain>
    </source>
</reference>
<name>A0AAW5VN25_9LEPT</name>
<dbReference type="SMART" id="SM00382">
    <property type="entry name" value="AAA"/>
    <property type="match status" value="1"/>
</dbReference>
<evidence type="ECO:0000256" key="2">
    <source>
        <dbReference type="ARBA" id="ARBA00022840"/>
    </source>
</evidence>
<evidence type="ECO:0000313" key="6">
    <source>
        <dbReference type="Proteomes" id="UP001208540"/>
    </source>
</evidence>
<dbReference type="Proteomes" id="UP001208540">
    <property type="component" value="Unassembled WGS sequence"/>
</dbReference>
<evidence type="ECO:0000313" key="7">
    <source>
        <dbReference type="Proteomes" id="UP001208912"/>
    </source>
</evidence>
<dbReference type="SUPFAM" id="SSF52540">
    <property type="entry name" value="P-loop containing nucleoside triphosphate hydrolases"/>
    <property type="match status" value="1"/>
</dbReference>